<sequence>MCETNFWGPCCYSHSELFVEIAPLQNVYIGKTFSS</sequence>
<proteinExistence type="predicted"/>
<evidence type="ECO:0000313" key="1">
    <source>
        <dbReference type="EMBL" id="JAE00638.1"/>
    </source>
</evidence>
<reference evidence="1" key="1">
    <citation type="submission" date="2014-09" db="EMBL/GenBank/DDBJ databases">
        <authorList>
            <person name="Magalhaes I.L.F."/>
            <person name="Oliveira U."/>
            <person name="Santos F.R."/>
            <person name="Vidigal T.H.D.A."/>
            <person name="Brescovit A.D."/>
            <person name="Santos A.J."/>
        </authorList>
    </citation>
    <scope>NUCLEOTIDE SEQUENCE</scope>
    <source>
        <tissue evidence="1">Shoot tissue taken approximately 20 cm above the soil surface</tissue>
    </source>
</reference>
<reference evidence="1" key="2">
    <citation type="journal article" date="2015" name="Data Brief">
        <title>Shoot transcriptome of the giant reed, Arundo donax.</title>
        <authorList>
            <person name="Barrero R.A."/>
            <person name="Guerrero F.D."/>
            <person name="Moolhuijzen P."/>
            <person name="Goolsby J.A."/>
            <person name="Tidwell J."/>
            <person name="Bellgard S.E."/>
            <person name="Bellgard M.I."/>
        </authorList>
    </citation>
    <scope>NUCLEOTIDE SEQUENCE</scope>
    <source>
        <tissue evidence="1">Shoot tissue taken approximately 20 cm above the soil surface</tissue>
    </source>
</reference>
<dbReference type="AlphaFoldDB" id="A0A0A9EX98"/>
<protein>
    <submittedName>
        <fullName evidence="1">Uncharacterized protein</fullName>
    </submittedName>
</protein>
<name>A0A0A9EX98_ARUDO</name>
<dbReference type="EMBL" id="GBRH01197258">
    <property type="protein sequence ID" value="JAE00638.1"/>
    <property type="molecule type" value="Transcribed_RNA"/>
</dbReference>
<organism evidence="1">
    <name type="scientific">Arundo donax</name>
    <name type="common">Giant reed</name>
    <name type="synonym">Donax arundinaceus</name>
    <dbReference type="NCBI Taxonomy" id="35708"/>
    <lineage>
        <taxon>Eukaryota</taxon>
        <taxon>Viridiplantae</taxon>
        <taxon>Streptophyta</taxon>
        <taxon>Embryophyta</taxon>
        <taxon>Tracheophyta</taxon>
        <taxon>Spermatophyta</taxon>
        <taxon>Magnoliopsida</taxon>
        <taxon>Liliopsida</taxon>
        <taxon>Poales</taxon>
        <taxon>Poaceae</taxon>
        <taxon>PACMAD clade</taxon>
        <taxon>Arundinoideae</taxon>
        <taxon>Arundineae</taxon>
        <taxon>Arundo</taxon>
    </lineage>
</organism>
<accession>A0A0A9EX98</accession>